<dbReference type="SUPFAM" id="SSF90002">
    <property type="entry name" value="Hypothetical protein YjiA, C-terminal domain"/>
    <property type="match status" value="1"/>
</dbReference>
<dbReference type="PANTHER" id="PTHR13748">
    <property type="entry name" value="COBW-RELATED"/>
    <property type="match status" value="1"/>
</dbReference>
<dbReference type="Pfam" id="PF07683">
    <property type="entry name" value="CobW_C"/>
    <property type="match status" value="1"/>
</dbReference>
<evidence type="ECO:0000313" key="4">
    <source>
        <dbReference type="EMBL" id="AWT59072.1"/>
    </source>
</evidence>
<evidence type="ECO:0000256" key="1">
    <source>
        <dbReference type="ARBA" id="ARBA00045658"/>
    </source>
</evidence>
<protein>
    <submittedName>
        <fullName evidence="4">Zinc-binding GTPase YeiR</fullName>
        <ecNumber evidence="4">3.6.-.-</ecNumber>
    </submittedName>
</protein>
<keyword evidence="4" id="KW-0378">Hydrolase</keyword>
<dbReference type="AlphaFoldDB" id="A0A2Z4ANL2"/>
<dbReference type="InterPro" id="IPR051316">
    <property type="entry name" value="Zinc-reg_GTPase_activator"/>
</dbReference>
<feature type="domain" description="CobW/HypB/UreG nucleotide-binding" evidence="2">
    <location>
        <begin position="6"/>
        <end position="182"/>
    </location>
</feature>
<dbReference type="PANTHER" id="PTHR13748:SF62">
    <property type="entry name" value="COBW DOMAIN-CONTAINING PROTEIN"/>
    <property type="match status" value="1"/>
</dbReference>
<dbReference type="InterPro" id="IPR003495">
    <property type="entry name" value="CobW/HypB/UreG_nucleotide-bd"/>
</dbReference>
<dbReference type="Proteomes" id="UP000247465">
    <property type="component" value="Chromosome"/>
</dbReference>
<organism evidence="4 5">
    <name type="scientific">Candidatus Moanibacter tarae</name>
    <dbReference type="NCBI Taxonomy" id="2200854"/>
    <lineage>
        <taxon>Bacteria</taxon>
        <taxon>Pseudomonadati</taxon>
        <taxon>Verrucomicrobiota</taxon>
        <taxon>Opitutia</taxon>
        <taxon>Puniceicoccales</taxon>
        <taxon>Puniceicoccales incertae sedis</taxon>
        <taxon>Candidatus Moanibacter</taxon>
    </lineage>
</organism>
<dbReference type="GO" id="GO:0005737">
    <property type="term" value="C:cytoplasm"/>
    <property type="evidence" value="ECO:0007669"/>
    <property type="project" value="TreeGrafter"/>
</dbReference>
<comment type="function">
    <text evidence="1">Zinc chaperone that directly transfers zinc cofactor to target proteins, thereby activating them. Zinc is transferred from the CXCC motif in the GTPase domain to the zinc binding site in target proteins in a process requiring GTP hydrolysis.</text>
</comment>
<dbReference type="Pfam" id="PF02492">
    <property type="entry name" value="cobW"/>
    <property type="match status" value="1"/>
</dbReference>
<dbReference type="InterPro" id="IPR011629">
    <property type="entry name" value="CobW-like_C"/>
</dbReference>
<feature type="domain" description="CobW C-terminal" evidence="3">
    <location>
        <begin position="216"/>
        <end position="288"/>
    </location>
</feature>
<evidence type="ECO:0000259" key="2">
    <source>
        <dbReference type="Pfam" id="PF02492"/>
    </source>
</evidence>
<dbReference type="InterPro" id="IPR027417">
    <property type="entry name" value="P-loop_NTPase"/>
</dbReference>
<evidence type="ECO:0000313" key="5">
    <source>
        <dbReference type="Proteomes" id="UP000247465"/>
    </source>
</evidence>
<proteinExistence type="predicted"/>
<evidence type="ECO:0000259" key="3">
    <source>
        <dbReference type="Pfam" id="PF07683"/>
    </source>
</evidence>
<dbReference type="CDD" id="cd03112">
    <property type="entry name" value="CobW-like"/>
    <property type="match status" value="1"/>
</dbReference>
<name>A0A2Z4ANL2_9BACT</name>
<dbReference type="EMBL" id="CP029803">
    <property type="protein sequence ID" value="AWT59072.1"/>
    <property type="molecule type" value="Genomic_DNA"/>
</dbReference>
<sequence>MFRTPIWLVTGFLGSGKTTLISRLMTRNWAGERVAIVVNDLGMVSVDAQRMADTASGLLELSGGCVCCNIQDELLFGLEDLLQSESAPFNRIVLEASGISDPARIAQILESEPLNEWVELNRQITVVHTIRHVASRGAIVQIDNQVKGADIILMNHYDEATEECRRTARYAVREVNSLAPIIAANYCRVEIEELVLAAPRVQNRDTAHTGPAVGWKSCRIFFPDPVDQVALEEAMRELPETLVRLKGFLRAETGRILHVERVGRDLYIEYWEGTVDPQVVGALVAIGASSLQELTSVFCFMPNVRMEYDTSLHLH</sequence>
<dbReference type="SUPFAM" id="SSF52540">
    <property type="entry name" value="P-loop containing nucleoside triphosphate hydrolases"/>
    <property type="match status" value="1"/>
</dbReference>
<dbReference type="KEGG" id="mtar:DF168_00246"/>
<accession>A0A2Z4ANL2</accession>
<dbReference type="GO" id="GO:0016787">
    <property type="term" value="F:hydrolase activity"/>
    <property type="evidence" value="ECO:0007669"/>
    <property type="project" value="UniProtKB-KW"/>
</dbReference>
<dbReference type="Gene3D" id="3.40.50.300">
    <property type="entry name" value="P-loop containing nucleotide triphosphate hydrolases"/>
    <property type="match status" value="1"/>
</dbReference>
<gene>
    <name evidence="4" type="primary">yeiR</name>
    <name evidence="4" type="ORF">DF168_00246</name>
</gene>
<dbReference type="EC" id="3.6.-.-" evidence="4"/>
<reference evidence="4 5" key="1">
    <citation type="submission" date="2018-06" db="EMBL/GenBank/DDBJ databases">
        <title>Draft Genome Sequence of a Novel Marine Bacterium Related to the Verrucomicrobia.</title>
        <authorList>
            <person name="Vosseberg J."/>
            <person name="Martijn J."/>
            <person name="Ettema T.J.G."/>
        </authorList>
    </citation>
    <scope>NUCLEOTIDE SEQUENCE [LARGE SCALE GENOMIC DNA]</scope>
    <source>
        <strain evidence="4">TARA_B100001123</strain>
    </source>
</reference>